<evidence type="ECO:0000313" key="2">
    <source>
        <dbReference type="Proteomes" id="UP000814140"/>
    </source>
</evidence>
<dbReference type="EMBL" id="MU277247">
    <property type="protein sequence ID" value="KAI0057411.1"/>
    <property type="molecule type" value="Genomic_DNA"/>
</dbReference>
<evidence type="ECO:0000313" key="1">
    <source>
        <dbReference type="EMBL" id="KAI0057411.1"/>
    </source>
</evidence>
<accession>A0ACB8SNW0</accession>
<dbReference type="Proteomes" id="UP000814140">
    <property type="component" value="Unassembled WGS sequence"/>
</dbReference>
<proteinExistence type="predicted"/>
<gene>
    <name evidence="1" type="ORF">BV25DRAFT_1425560</name>
</gene>
<reference evidence="1" key="2">
    <citation type="journal article" date="2022" name="New Phytol.">
        <title>Evolutionary transition to the ectomycorrhizal habit in the genomes of a hyperdiverse lineage of mushroom-forming fungi.</title>
        <authorList>
            <person name="Looney B."/>
            <person name="Miyauchi S."/>
            <person name="Morin E."/>
            <person name="Drula E."/>
            <person name="Courty P.E."/>
            <person name="Kohler A."/>
            <person name="Kuo A."/>
            <person name="LaButti K."/>
            <person name="Pangilinan J."/>
            <person name="Lipzen A."/>
            <person name="Riley R."/>
            <person name="Andreopoulos W."/>
            <person name="He G."/>
            <person name="Johnson J."/>
            <person name="Nolan M."/>
            <person name="Tritt A."/>
            <person name="Barry K.W."/>
            <person name="Grigoriev I.V."/>
            <person name="Nagy L.G."/>
            <person name="Hibbett D."/>
            <person name="Henrissat B."/>
            <person name="Matheny P.B."/>
            <person name="Labbe J."/>
            <person name="Martin F.M."/>
        </authorList>
    </citation>
    <scope>NUCLEOTIDE SEQUENCE</scope>
    <source>
        <strain evidence="1">HHB10654</strain>
    </source>
</reference>
<sequence>MSSGAAPPPRTRSKRARTADASRGESGGAFSGQHHYEFRSRLQWASADWHEWILTRLEEERRQVRARDIRTSHDRSSRSVERPDPSRGELQCCCQSPRAAWHLILAGRRNVVRCLNGTPGYLLLVQQGEVSVSYRAGLGPDVIERNLGRGAHWFPERILQTQCTTAS</sequence>
<reference evidence="1" key="1">
    <citation type="submission" date="2021-03" db="EMBL/GenBank/DDBJ databases">
        <authorList>
            <consortium name="DOE Joint Genome Institute"/>
            <person name="Ahrendt S."/>
            <person name="Looney B.P."/>
            <person name="Miyauchi S."/>
            <person name="Morin E."/>
            <person name="Drula E."/>
            <person name="Courty P.E."/>
            <person name="Chicoki N."/>
            <person name="Fauchery L."/>
            <person name="Kohler A."/>
            <person name="Kuo A."/>
            <person name="Labutti K."/>
            <person name="Pangilinan J."/>
            <person name="Lipzen A."/>
            <person name="Riley R."/>
            <person name="Andreopoulos W."/>
            <person name="He G."/>
            <person name="Johnson J."/>
            <person name="Barry K.W."/>
            <person name="Grigoriev I.V."/>
            <person name="Nagy L."/>
            <person name="Hibbett D."/>
            <person name="Henrissat B."/>
            <person name="Matheny P.B."/>
            <person name="Labbe J."/>
            <person name="Martin F."/>
        </authorList>
    </citation>
    <scope>NUCLEOTIDE SEQUENCE</scope>
    <source>
        <strain evidence="1">HHB10654</strain>
    </source>
</reference>
<name>A0ACB8SNW0_9AGAM</name>
<organism evidence="1 2">
    <name type="scientific">Artomyces pyxidatus</name>
    <dbReference type="NCBI Taxonomy" id="48021"/>
    <lineage>
        <taxon>Eukaryota</taxon>
        <taxon>Fungi</taxon>
        <taxon>Dikarya</taxon>
        <taxon>Basidiomycota</taxon>
        <taxon>Agaricomycotina</taxon>
        <taxon>Agaricomycetes</taxon>
        <taxon>Russulales</taxon>
        <taxon>Auriscalpiaceae</taxon>
        <taxon>Artomyces</taxon>
    </lineage>
</organism>
<keyword evidence="2" id="KW-1185">Reference proteome</keyword>
<protein>
    <submittedName>
        <fullName evidence="1">Uncharacterized protein</fullName>
    </submittedName>
</protein>
<comment type="caution">
    <text evidence="1">The sequence shown here is derived from an EMBL/GenBank/DDBJ whole genome shotgun (WGS) entry which is preliminary data.</text>
</comment>